<evidence type="ECO:0000256" key="3">
    <source>
        <dbReference type="ARBA" id="ARBA00022801"/>
    </source>
</evidence>
<proteinExistence type="inferred from homology"/>
<dbReference type="Gene3D" id="3.40.50.1820">
    <property type="entry name" value="alpha/beta hydrolase"/>
    <property type="match status" value="1"/>
</dbReference>
<comment type="caution">
    <text evidence="8">The sequence shown here is derived from an EMBL/GenBank/DDBJ whole genome shotgun (WGS) entry which is preliminary data.</text>
</comment>
<gene>
    <name evidence="8" type="ORF">NQ318_020417</name>
</gene>
<dbReference type="Pfam" id="PF00135">
    <property type="entry name" value="COesterase"/>
    <property type="match status" value="1"/>
</dbReference>
<evidence type="ECO:0000313" key="9">
    <source>
        <dbReference type="Proteomes" id="UP001162162"/>
    </source>
</evidence>
<feature type="domain" description="Carboxylesterase type B" evidence="7">
    <location>
        <begin position="30"/>
        <end position="500"/>
    </location>
</feature>
<keyword evidence="5" id="KW-0325">Glycoprotein</keyword>
<dbReference type="InterPro" id="IPR019819">
    <property type="entry name" value="Carboxylesterase_B_CS"/>
</dbReference>
<dbReference type="PROSITE" id="PS00941">
    <property type="entry name" value="CARBOXYLESTERASE_B_2"/>
    <property type="match status" value="1"/>
</dbReference>
<reference evidence="8" key="1">
    <citation type="journal article" date="2023" name="Insect Mol. Biol.">
        <title>Genome sequencing provides insights into the evolution of gene families encoding plant cell wall-degrading enzymes in longhorned beetles.</title>
        <authorList>
            <person name="Shin N.R."/>
            <person name="Okamura Y."/>
            <person name="Kirsch R."/>
            <person name="Pauchet Y."/>
        </authorList>
    </citation>
    <scope>NUCLEOTIDE SEQUENCE</scope>
    <source>
        <strain evidence="8">AMC_N1</strain>
    </source>
</reference>
<evidence type="ECO:0000256" key="4">
    <source>
        <dbReference type="ARBA" id="ARBA00023157"/>
    </source>
</evidence>
<feature type="signal peptide" evidence="6">
    <location>
        <begin position="1"/>
        <end position="28"/>
    </location>
</feature>
<dbReference type="InterPro" id="IPR002018">
    <property type="entry name" value="CarbesteraseB"/>
</dbReference>
<dbReference type="AlphaFoldDB" id="A0AAV8YLP5"/>
<dbReference type="Proteomes" id="UP001162162">
    <property type="component" value="Unassembled WGS sequence"/>
</dbReference>
<dbReference type="PANTHER" id="PTHR43142:SF1">
    <property type="entry name" value="CARBOXYLIC ESTER HYDROLASE"/>
    <property type="match status" value="1"/>
</dbReference>
<evidence type="ECO:0000259" key="7">
    <source>
        <dbReference type="Pfam" id="PF00135"/>
    </source>
</evidence>
<organism evidence="8 9">
    <name type="scientific">Aromia moschata</name>
    <dbReference type="NCBI Taxonomy" id="1265417"/>
    <lineage>
        <taxon>Eukaryota</taxon>
        <taxon>Metazoa</taxon>
        <taxon>Ecdysozoa</taxon>
        <taxon>Arthropoda</taxon>
        <taxon>Hexapoda</taxon>
        <taxon>Insecta</taxon>
        <taxon>Pterygota</taxon>
        <taxon>Neoptera</taxon>
        <taxon>Endopterygota</taxon>
        <taxon>Coleoptera</taxon>
        <taxon>Polyphaga</taxon>
        <taxon>Cucujiformia</taxon>
        <taxon>Chrysomeloidea</taxon>
        <taxon>Cerambycidae</taxon>
        <taxon>Cerambycinae</taxon>
        <taxon>Callichromatini</taxon>
        <taxon>Aromia</taxon>
    </lineage>
</organism>
<evidence type="ECO:0000256" key="2">
    <source>
        <dbReference type="ARBA" id="ARBA00022487"/>
    </source>
</evidence>
<evidence type="ECO:0000313" key="8">
    <source>
        <dbReference type="EMBL" id="KAJ8951544.1"/>
    </source>
</evidence>
<keyword evidence="2" id="KW-0719">Serine esterase</keyword>
<keyword evidence="6" id="KW-0732">Signal</keyword>
<dbReference type="InterPro" id="IPR029058">
    <property type="entry name" value="AB_hydrolase_fold"/>
</dbReference>
<keyword evidence="3 6" id="KW-0378">Hydrolase</keyword>
<keyword evidence="9" id="KW-1185">Reference proteome</keyword>
<evidence type="ECO:0000256" key="6">
    <source>
        <dbReference type="RuleBase" id="RU361235"/>
    </source>
</evidence>
<dbReference type="GO" id="GO:0052689">
    <property type="term" value="F:carboxylic ester hydrolase activity"/>
    <property type="evidence" value="ECO:0007669"/>
    <property type="project" value="UniProtKB-KW"/>
</dbReference>
<dbReference type="InterPro" id="IPR019826">
    <property type="entry name" value="Carboxylesterase_B_AS"/>
</dbReference>
<feature type="chain" id="PRO_5043108389" description="Carboxylic ester hydrolase" evidence="6">
    <location>
        <begin position="29"/>
        <end position="505"/>
    </location>
</feature>
<name>A0AAV8YLP5_9CUCU</name>
<evidence type="ECO:0000256" key="1">
    <source>
        <dbReference type="ARBA" id="ARBA00005964"/>
    </source>
</evidence>
<protein>
    <recommendedName>
        <fullName evidence="6">Carboxylic ester hydrolase</fullName>
        <ecNumber evidence="6">3.1.1.-</ecNumber>
    </recommendedName>
</protein>
<evidence type="ECO:0000256" key="5">
    <source>
        <dbReference type="ARBA" id="ARBA00023180"/>
    </source>
</evidence>
<dbReference type="PROSITE" id="PS00122">
    <property type="entry name" value="CARBOXYLESTERASE_B_1"/>
    <property type="match status" value="1"/>
</dbReference>
<dbReference type="EC" id="3.1.1.-" evidence="6"/>
<comment type="similarity">
    <text evidence="1 6">Belongs to the type-B carboxylesterase/lipase family.</text>
</comment>
<sequence length="505" mass="55784">MTAVEKIPSLGVICNLVLLFLSAVGSFAEEAIPPMAWEGILDTKVNTKICYQQNNLDPTPNVTESEDCLFINVYTPQKPSDSTDTLLPVFVWIHGGGFMYGDGTFQQIGPRFFIDYGIVIVSFNYRLGPIGFLNTGDGVIPANLGLKDQNLALRWVKENIQLFGGDPEKITIAGESAGGFSVGYQLLSKRSEGLFRAAILQSGTAISPDTYQPLARYLAFQLAQAIDSNFTSDDSTDLLNFLRSASATDLSNTIISLPADMDSGALVWAPTIEDEEQDGAFVTGPMEDNIKNGNINQVPVIIGFTSEEKLTFIASDTSSLKQQGKVLDADLSRVVHFIFNMTAENEKLAGSETRKIYTDKTFEEDFGALVSYSSDYTFTTPSLRHADLQSQYTDVYVYQFSYKGPLGGVTVEVEGVDPSSVGHAEDIRYIWDMSPYLDPSEYPEDDIMTRNRILKLWSNFVKYLNPTPEDDQLLQGVIWPKISSENFTFLDINSTLEISANPKKV</sequence>
<keyword evidence="4" id="KW-1015">Disulfide bond</keyword>
<dbReference type="EMBL" id="JAPWTK010000082">
    <property type="protein sequence ID" value="KAJ8951544.1"/>
    <property type="molecule type" value="Genomic_DNA"/>
</dbReference>
<dbReference type="PANTHER" id="PTHR43142">
    <property type="entry name" value="CARBOXYLIC ESTER HYDROLASE"/>
    <property type="match status" value="1"/>
</dbReference>
<dbReference type="SUPFAM" id="SSF53474">
    <property type="entry name" value="alpha/beta-Hydrolases"/>
    <property type="match status" value="1"/>
</dbReference>
<accession>A0AAV8YLP5</accession>